<dbReference type="HOGENOM" id="CLU_002415_0_0_1"/>
<dbReference type="Pfam" id="PF24519">
    <property type="entry name" value="Ig-like_Pom152_1"/>
    <property type="match status" value="1"/>
</dbReference>
<dbReference type="EMBL" id="JH930468">
    <property type="protein sequence ID" value="EKM61380.1"/>
    <property type="molecule type" value="Genomic_DNA"/>
</dbReference>
<dbReference type="GO" id="GO:0006999">
    <property type="term" value="P:nuclear pore organization"/>
    <property type="evidence" value="ECO:0007669"/>
    <property type="project" value="TreeGrafter"/>
</dbReference>
<dbReference type="InterPro" id="IPR056541">
    <property type="entry name" value="Ig-like_POM152"/>
</dbReference>
<dbReference type="InParanoid" id="K5WPK6"/>
<feature type="compositionally biased region" description="Acidic residues" evidence="1">
    <location>
        <begin position="267"/>
        <end position="281"/>
    </location>
</feature>
<evidence type="ECO:0000259" key="4">
    <source>
        <dbReference type="Pfam" id="PF24312"/>
    </source>
</evidence>
<dbReference type="FunCoup" id="K5WPK6">
    <property type="interactions" value="66"/>
</dbReference>
<feature type="domain" description="Nucleoporin POM152 ninth Ig-like" evidence="6">
    <location>
        <begin position="1134"/>
        <end position="1205"/>
    </location>
</feature>
<dbReference type="RefSeq" id="XP_007390800.1">
    <property type="nucleotide sequence ID" value="XM_007390738.1"/>
</dbReference>
<name>K5WPK6_PHACS</name>
<evidence type="ECO:0000313" key="7">
    <source>
        <dbReference type="EMBL" id="EKM61380.1"/>
    </source>
</evidence>
<dbReference type="Pfam" id="PF24097">
    <property type="entry name" value="TMD_POM152"/>
    <property type="match status" value="1"/>
</dbReference>
<protein>
    <recommendedName>
        <fullName evidence="9">Ig-like domain-containing protein</fullName>
    </recommendedName>
</protein>
<evidence type="ECO:0000259" key="6">
    <source>
        <dbReference type="Pfam" id="PF24527"/>
    </source>
</evidence>
<dbReference type="PANTHER" id="PTHR28206:SF1">
    <property type="entry name" value="NUCLEOPORIN POM152"/>
    <property type="match status" value="1"/>
</dbReference>
<dbReference type="InterPro" id="IPR056540">
    <property type="entry name" value="TMD_POM152"/>
</dbReference>
<accession>K5WPK6</accession>
<dbReference type="KEGG" id="pco:PHACADRAFT_180505"/>
<feature type="domain" description="Nucleoporin POM152 immunoglobulin-like" evidence="2">
    <location>
        <begin position="924"/>
        <end position="998"/>
    </location>
</feature>
<evidence type="ECO:0000313" key="8">
    <source>
        <dbReference type="Proteomes" id="UP000008370"/>
    </source>
</evidence>
<dbReference type="InterPro" id="IPR056544">
    <property type="entry name" value="Ig_POM152"/>
</dbReference>
<feature type="domain" description="Nucleoporin POM152 Ig-like" evidence="4">
    <location>
        <begin position="481"/>
        <end position="586"/>
    </location>
</feature>
<dbReference type="InterPro" id="IPR056543">
    <property type="entry name" value="Ig-like_POM152_9th"/>
</dbReference>
<evidence type="ECO:0000259" key="2">
    <source>
        <dbReference type="Pfam" id="PF23664"/>
    </source>
</evidence>
<dbReference type="Pfam" id="PF24312">
    <property type="entry name" value="Ig-like_POM152"/>
    <property type="match status" value="2"/>
</dbReference>
<dbReference type="GO" id="GO:0006606">
    <property type="term" value="P:protein import into nucleus"/>
    <property type="evidence" value="ECO:0007669"/>
    <property type="project" value="TreeGrafter"/>
</dbReference>
<dbReference type="Pfam" id="PF23664">
    <property type="entry name" value="Ig_Pom152"/>
    <property type="match status" value="2"/>
</dbReference>
<feature type="domain" description="Nucleoporin POM152 Ig-like" evidence="4">
    <location>
        <begin position="803"/>
        <end position="888"/>
    </location>
</feature>
<sequence>MSKAPSTPHPPPRIAEKYIDIPSQRLYALSVGALLQAIKVFDFFRYLFSEGQQAKYTFKWLIWDFIYCMSLSSLRIPRLNYAKSVVLLQIAILWLLDGFFFGGIRVDIGAGDIQALIPRMFTASHHGEVATTAPLFSLSEVLPALGLGGLVGSGNRDSHLLGQHTVRMSPISTAKLNPYSQTFCLAPGQSLLVPVLLNNTNSVNLKYTLTPLGYIEDVSGEQEKTKGAVSKIEKFELSAKDLKAIENSRQESLQVARSAASAKRESEEDYDEYDDDDDDEQFTPTHGSPSLQKSQSLVHIRVTKPGALRLEDVLDASGVEARLIYPIDVPIVPCPGAAFAEHNVIQHGDNMRCASPGLKSGAGEEIELKIDVYGVPPLSLKWRREINGKQELFMVEGIEGEDFHTHRPNGDKWRLAGSGRRAAQQLSVPLTVNLDSLGTHSYVLESVSDALGNVVQAGAHVSHTNTPHHNLTARSITVLRRPSVSFRHCDVGQPASLLIGSETALTLAMKESDGLDAPWDVDMKFAPLADEDVSKTYKKLKPWTKTITSPGNRKEFTLQANMPGEYSIISVKGKYCEGDVLSPDTCKVVERPIPTAEIEWKKIHECCVSSGDTGVSAALVLHGAPPFQVYYTQRKDKGPVQEFSKTFATSRGEFTIQPEDSGHYTFTFTHLSDQNYRKVALKGPSIDQIVHPPASADFAHNTAGTRSRKKISSCSGSVVDVDVDLKGTGPWNLDIQVVGPKGSEIIHIPKITNSRKSIQVPIPPVVDRDGGTFEIDLASIEDAYGCKRSISVPGIIANVRRVKPTAKFYGPSNKRQVTTLEGEKATLPLRLTGDGPWRIKYRRAETSHQVFTATLSTPNDELRVTEKGLYELLEVWDSQCPGEINADAANYAVDWVSRPIARLASEVQATYEPYNSSHILSPVCEGFSDHVDLDLTGRPPFQIMYNVARDDSSGGTKILDQPTFSSIQPRTRFQLHTDEAARIYYEVKQIGDAAYPLSNHREATIPRSQRLLFEQQVLTRPSTRFKNQNRVTYCMGDTLTPHDLHSGDGFIQLSGTPPFRLQISIKNLAASDIYHETVVLDEHSWKLNVPAYTFKSIGPHVITIESVQDASGCAQAAPDPMSRSIWLDVAETAAIVPFDRKEHYCVGDVSHFQLEGTPPWTIGYKVNGKAYTQEARASPFSFIQQQPGEFAITSIAHQQKMCKTGVTDLRYQVRQLPAAQVGHGKRIVQDIHEGDQAEIVFTLIGEPPFTFTYQRAELPNKKGQQGKILETHTVSGVTTNEYSIFSALEGTWTVTFISDKYCRYPPAQEGTLEKLRR</sequence>
<dbReference type="OrthoDB" id="5529162at2759"/>
<keyword evidence="8" id="KW-1185">Reference proteome</keyword>
<dbReference type="Pfam" id="PF24527">
    <property type="entry name" value="Ig-like_Pom152_9"/>
    <property type="match status" value="1"/>
</dbReference>
<dbReference type="InterPro" id="IPR056542">
    <property type="entry name" value="Ig-like_POM152_1st"/>
</dbReference>
<dbReference type="InterPro" id="IPR037701">
    <property type="entry name" value="Pom152"/>
</dbReference>
<dbReference type="Proteomes" id="UP000008370">
    <property type="component" value="Unassembled WGS sequence"/>
</dbReference>
<feature type="domain" description="Nucleoporin POM152 N-terminal transmembrane" evidence="3">
    <location>
        <begin position="20"/>
        <end position="104"/>
    </location>
</feature>
<dbReference type="GO" id="GO:0070762">
    <property type="term" value="C:nuclear pore transmembrane ring"/>
    <property type="evidence" value="ECO:0007669"/>
    <property type="project" value="TreeGrafter"/>
</dbReference>
<evidence type="ECO:0000256" key="1">
    <source>
        <dbReference type="SAM" id="MobiDB-lite"/>
    </source>
</evidence>
<feature type="compositionally biased region" description="Polar residues" evidence="1">
    <location>
        <begin position="282"/>
        <end position="295"/>
    </location>
</feature>
<organism evidence="7 8">
    <name type="scientific">Phanerochaete carnosa (strain HHB-10118-sp)</name>
    <name type="common">White-rot fungus</name>
    <name type="synonym">Peniophora carnosa</name>
    <dbReference type="NCBI Taxonomy" id="650164"/>
    <lineage>
        <taxon>Eukaryota</taxon>
        <taxon>Fungi</taxon>
        <taxon>Dikarya</taxon>
        <taxon>Basidiomycota</taxon>
        <taxon>Agaricomycotina</taxon>
        <taxon>Agaricomycetes</taxon>
        <taxon>Polyporales</taxon>
        <taxon>Phanerochaetaceae</taxon>
        <taxon>Phanerochaete</taxon>
    </lineage>
</organism>
<evidence type="ECO:0000259" key="3">
    <source>
        <dbReference type="Pfam" id="PF24097"/>
    </source>
</evidence>
<feature type="domain" description="Nucleoporin POM152 immunoglobulin-like" evidence="2">
    <location>
        <begin position="591"/>
        <end position="695"/>
    </location>
</feature>
<dbReference type="GO" id="GO:0017056">
    <property type="term" value="F:structural constituent of nuclear pore"/>
    <property type="evidence" value="ECO:0007669"/>
    <property type="project" value="InterPro"/>
</dbReference>
<gene>
    <name evidence="7" type="ORF">PHACADRAFT_180505</name>
</gene>
<dbReference type="GeneID" id="18909964"/>
<evidence type="ECO:0008006" key="9">
    <source>
        <dbReference type="Google" id="ProtNLM"/>
    </source>
</evidence>
<dbReference type="STRING" id="650164.K5WPK6"/>
<dbReference type="PANTHER" id="PTHR28206">
    <property type="entry name" value="NUCLEOPORIN POM152"/>
    <property type="match status" value="1"/>
</dbReference>
<evidence type="ECO:0000259" key="5">
    <source>
        <dbReference type="Pfam" id="PF24519"/>
    </source>
</evidence>
<reference evidence="7 8" key="1">
    <citation type="journal article" date="2012" name="BMC Genomics">
        <title>Comparative genomics of the white-rot fungi, Phanerochaete carnosa and P. chrysosporium, to elucidate the genetic basis of the distinct wood types they colonize.</title>
        <authorList>
            <person name="Suzuki H."/>
            <person name="MacDonald J."/>
            <person name="Syed K."/>
            <person name="Salamov A."/>
            <person name="Hori C."/>
            <person name="Aerts A."/>
            <person name="Henrissat B."/>
            <person name="Wiebenga A."/>
            <person name="vanKuyk P.A."/>
            <person name="Barry K."/>
            <person name="Lindquist E."/>
            <person name="LaButti K."/>
            <person name="Lapidus A."/>
            <person name="Lucas S."/>
            <person name="Coutinho P."/>
            <person name="Gong Y."/>
            <person name="Samejima M."/>
            <person name="Mahadevan R."/>
            <person name="Abou-Zaid M."/>
            <person name="de Vries R.P."/>
            <person name="Igarashi K."/>
            <person name="Yadav J.S."/>
            <person name="Grigoriev I.V."/>
            <person name="Master E.R."/>
        </authorList>
    </citation>
    <scope>NUCLEOTIDE SEQUENCE [LARGE SCALE GENOMIC DNA]</scope>
    <source>
        <strain evidence="7 8">HHB-10118-sp</strain>
    </source>
</reference>
<feature type="domain" description="Nucleoporin POM152 first Ig-like" evidence="5">
    <location>
        <begin position="173"/>
        <end position="326"/>
    </location>
</feature>
<feature type="region of interest" description="Disordered" evidence="1">
    <location>
        <begin position="254"/>
        <end position="295"/>
    </location>
</feature>
<proteinExistence type="predicted"/>